<evidence type="ECO:0000313" key="3">
    <source>
        <dbReference type="Proteomes" id="UP001058271"/>
    </source>
</evidence>
<evidence type="ECO:0000256" key="1">
    <source>
        <dbReference type="SAM" id="MobiDB-lite"/>
    </source>
</evidence>
<reference evidence="2" key="1">
    <citation type="submission" date="2021-04" db="EMBL/GenBank/DDBJ databases">
        <title>Biosynthetic gene clusters of Dactylosporangioum roseum.</title>
        <authorList>
            <person name="Hartkoorn R.C."/>
            <person name="Beaudoing E."/>
            <person name="Hot D."/>
            <person name="Moureu S."/>
        </authorList>
    </citation>
    <scope>NUCLEOTIDE SEQUENCE</scope>
    <source>
        <strain evidence="2">NRRL B-16295</strain>
    </source>
</reference>
<feature type="compositionally biased region" description="Acidic residues" evidence="1">
    <location>
        <begin position="114"/>
        <end position="131"/>
    </location>
</feature>
<evidence type="ECO:0000313" key="2">
    <source>
        <dbReference type="EMBL" id="UWZ33834.1"/>
    </source>
</evidence>
<dbReference type="EMBL" id="CP073721">
    <property type="protein sequence ID" value="UWZ33834.1"/>
    <property type="molecule type" value="Genomic_DNA"/>
</dbReference>
<dbReference type="Proteomes" id="UP001058271">
    <property type="component" value="Chromosome"/>
</dbReference>
<proteinExistence type="predicted"/>
<dbReference type="RefSeq" id="WP_260723110.1">
    <property type="nucleotide sequence ID" value="NZ_BAAABS010000009.1"/>
</dbReference>
<accession>A0ABY5YVT1</accession>
<keyword evidence="3" id="KW-1185">Reference proteome</keyword>
<sequence length="375" mass="40721">MIDPEAVLTGTDWAALQHAYTDAADLPERLAGLLSGDPDAAGPVLGVLDAAVLHQGSIYSATAPTALYVAGILGDPRTLVPCESALPWDERARPLRAALLDWLGNVAESASWGEDPDDEDEDEEPDEADEADVAACRAIRRDLFQVVALYLDDADESVRTAAEGAAGHLLLAPDLAESRQAVAERMLERVRQRPPHARANTALTVARWSVAPRELLADAEPAVRAYAALAPALDDEPAALAVVREALLDPVTADGWFADHEMLLDGWLRFALVQTLLRRTTTFTEIRDEALAVARMTNAYTVDSDWGPLLRRAFPARHTPGTPLRPDQHAFLTALVENDECWNGIANMIIWFSRAGLPHGREELRTLLRSTTNGA</sequence>
<gene>
    <name evidence="2" type="ORF">Drose_21420</name>
</gene>
<organism evidence="2 3">
    <name type="scientific">Dactylosporangium roseum</name>
    <dbReference type="NCBI Taxonomy" id="47989"/>
    <lineage>
        <taxon>Bacteria</taxon>
        <taxon>Bacillati</taxon>
        <taxon>Actinomycetota</taxon>
        <taxon>Actinomycetes</taxon>
        <taxon>Micromonosporales</taxon>
        <taxon>Micromonosporaceae</taxon>
        <taxon>Dactylosporangium</taxon>
    </lineage>
</organism>
<name>A0ABY5YVT1_9ACTN</name>
<protein>
    <recommendedName>
        <fullName evidence="4">HEAT repeat domain-containing protein</fullName>
    </recommendedName>
</protein>
<evidence type="ECO:0008006" key="4">
    <source>
        <dbReference type="Google" id="ProtNLM"/>
    </source>
</evidence>
<feature type="region of interest" description="Disordered" evidence="1">
    <location>
        <begin position="109"/>
        <end position="131"/>
    </location>
</feature>